<protein>
    <submittedName>
        <fullName evidence="3">Prolyl-tRNA synthetase associated domain-containing protein</fullName>
    </submittedName>
</protein>
<dbReference type="RefSeq" id="WP_137997572.1">
    <property type="nucleotide sequence ID" value="NZ_SJDU01000037.1"/>
</dbReference>
<evidence type="ECO:0000313" key="4">
    <source>
        <dbReference type="Proteomes" id="UP000310168"/>
    </source>
</evidence>
<evidence type="ECO:0000259" key="2">
    <source>
        <dbReference type="Pfam" id="PF04073"/>
    </source>
</evidence>
<comment type="caution">
    <text evidence="3">The sequence shown here is derived from an EMBL/GenBank/DDBJ whole genome shotgun (WGS) entry which is preliminary data.</text>
</comment>
<dbReference type="InterPro" id="IPR040285">
    <property type="entry name" value="ProX/PRXD1"/>
</dbReference>
<sequence>MNKQEIYDFIKSKNIWYEITEHKAVFNMDELSEIEIPYPEYNAKNLFVRNDKKKNYYLITIKGNKRVDLKEFKNNNGTRPLSFASKQDLMSIMNLIAGSVTPLGLLNDKDLKVTFYLDKDFLKDKQIIGVHPNENTATLWLKVEDLIDIIKEHGNQVNVVEL</sequence>
<feature type="domain" description="YbaK/aminoacyl-tRNA synthetase-associated" evidence="2">
    <location>
        <begin position="23"/>
        <end position="148"/>
    </location>
</feature>
<dbReference type="InterPro" id="IPR007214">
    <property type="entry name" value="YbaK/aa-tRNA-synth-assoc-dom"/>
</dbReference>
<accession>A0ABY2TSV0</accession>
<comment type="similarity">
    <text evidence="1">Belongs to the PRORSD1 family.</text>
</comment>
<keyword evidence="4" id="KW-1185">Reference proteome</keyword>
<dbReference type="Pfam" id="PF04073">
    <property type="entry name" value="tRNA_edit"/>
    <property type="match status" value="1"/>
</dbReference>
<dbReference type="InterPro" id="IPR036754">
    <property type="entry name" value="YbaK/aa-tRNA-synt-asso_dom_sf"/>
</dbReference>
<reference evidence="3 4" key="1">
    <citation type="journal article" date="2019" name="Anaerobe">
        <title>Brachyspira catarrhinii sp. nov., an anaerobic intestinal spirochaete isolated from vervet monkeys may have been misidentified as Brachyspira aalborgi in previous studies.</title>
        <authorList>
            <person name="Phillips N.D."/>
            <person name="La T."/>
            <person name="Hampson D.J."/>
        </authorList>
    </citation>
    <scope>NUCLEOTIDE SEQUENCE [LARGE SCALE GENOMIC DNA]</scope>
    <source>
        <strain evidence="3 4">Z12</strain>
    </source>
</reference>
<gene>
    <name evidence="3" type="ORF">EZH24_02580</name>
</gene>
<evidence type="ECO:0000256" key="1">
    <source>
        <dbReference type="ARBA" id="ARBA00010201"/>
    </source>
</evidence>
<dbReference type="EMBL" id="SJDU01000037">
    <property type="protein sequence ID" value="TKZ35960.1"/>
    <property type="molecule type" value="Genomic_DNA"/>
</dbReference>
<proteinExistence type="inferred from homology"/>
<dbReference type="CDD" id="cd04335">
    <property type="entry name" value="PrdX_deacylase"/>
    <property type="match status" value="1"/>
</dbReference>
<name>A0ABY2TSV0_9SPIR</name>
<evidence type="ECO:0000313" key="3">
    <source>
        <dbReference type="EMBL" id="TKZ35960.1"/>
    </source>
</evidence>
<organism evidence="3 4">
    <name type="scientific">Brachyspira catarrhinii</name>
    <dbReference type="NCBI Taxonomy" id="2528966"/>
    <lineage>
        <taxon>Bacteria</taxon>
        <taxon>Pseudomonadati</taxon>
        <taxon>Spirochaetota</taxon>
        <taxon>Spirochaetia</taxon>
        <taxon>Brachyspirales</taxon>
        <taxon>Brachyspiraceae</taxon>
        <taxon>Brachyspira</taxon>
    </lineage>
</organism>
<dbReference type="PANTHER" id="PTHR31423">
    <property type="entry name" value="YBAK DOMAIN-CONTAINING PROTEIN"/>
    <property type="match status" value="1"/>
</dbReference>
<dbReference type="Proteomes" id="UP000310168">
    <property type="component" value="Unassembled WGS sequence"/>
</dbReference>
<dbReference type="PANTHER" id="PTHR31423:SF3">
    <property type="entry name" value="PROLYL-TRNA SYNTHETASE ASSOCIATED DOMAIN-CONTAINING PROTEIN 1-RELATED"/>
    <property type="match status" value="1"/>
</dbReference>
<dbReference type="SUPFAM" id="SSF55826">
    <property type="entry name" value="YbaK/ProRS associated domain"/>
    <property type="match status" value="1"/>
</dbReference>
<dbReference type="Gene3D" id="3.90.960.10">
    <property type="entry name" value="YbaK/aminoacyl-tRNA synthetase-associated domain"/>
    <property type="match status" value="1"/>
</dbReference>